<accession>A0ABX8GKR6</accession>
<dbReference type="RefSeq" id="WP_208197923.1">
    <property type="nucleotide sequence ID" value="NZ_CP076023.1"/>
</dbReference>
<evidence type="ECO:0000313" key="2">
    <source>
        <dbReference type="EMBL" id="QWC16767.1"/>
    </source>
</evidence>
<feature type="compositionally biased region" description="Basic residues" evidence="1">
    <location>
        <begin position="62"/>
        <end position="74"/>
    </location>
</feature>
<name>A0ABX8GKR6_9CELL</name>
<dbReference type="Proteomes" id="UP000679335">
    <property type="component" value="Chromosome"/>
</dbReference>
<keyword evidence="3" id="KW-1185">Reference proteome</keyword>
<proteinExistence type="predicted"/>
<protein>
    <submittedName>
        <fullName evidence="2">Uncharacterized protein</fullName>
    </submittedName>
</protein>
<feature type="region of interest" description="Disordered" evidence="1">
    <location>
        <begin position="55"/>
        <end position="96"/>
    </location>
</feature>
<evidence type="ECO:0000256" key="1">
    <source>
        <dbReference type="SAM" id="MobiDB-lite"/>
    </source>
</evidence>
<organism evidence="2 3">
    <name type="scientific">Cellulomonas dongxiuzhuiae</name>
    <dbReference type="NCBI Taxonomy" id="2819979"/>
    <lineage>
        <taxon>Bacteria</taxon>
        <taxon>Bacillati</taxon>
        <taxon>Actinomycetota</taxon>
        <taxon>Actinomycetes</taxon>
        <taxon>Micrococcales</taxon>
        <taxon>Cellulomonadaceae</taxon>
        <taxon>Cellulomonas</taxon>
    </lineage>
</organism>
<sequence>MLEPVIAHLDLPTTPDELAWSLTAESRQQRSLINIWATSPDPRIASAVANSTAGTLADGSVPRRRRASTHRRQTGRGARGRQVSRVTCGRGRAATA</sequence>
<gene>
    <name evidence="2" type="ORF">KKR89_03735</name>
</gene>
<evidence type="ECO:0000313" key="3">
    <source>
        <dbReference type="Proteomes" id="UP000679335"/>
    </source>
</evidence>
<dbReference type="EMBL" id="CP076023">
    <property type="protein sequence ID" value="QWC16767.1"/>
    <property type="molecule type" value="Genomic_DNA"/>
</dbReference>
<reference evidence="2 3" key="1">
    <citation type="submission" date="2021-05" db="EMBL/GenBank/DDBJ databases">
        <title>Novel species in genus Cellulomonas.</title>
        <authorList>
            <person name="Zhang G."/>
        </authorList>
    </citation>
    <scope>NUCLEOTIDE SEQUENCE [LARGE SCALE GENOMIC DNA]</scope>
    <source>
        <strain evidence="3">zg-ZUI157</strain>
    </source>
</reference>